<dbReference type="AlphaFoldDB" id="A0A840U5Y6"/>
<reference evidence="6 7" key="1">
    <citation type="submission" date="2020-08" db="EMBL/GenBank/DDBJ databases">
        <title>Genomic Encyclopedia of Type Strains, Phase IV (KMG-IV): sequencing the most valuable type-strain genomes for metagenomic binning, comparative biology and taxonomic classification.</title>
        <authorList>
            <person name="Goeker M."/>
        </authorList>
    </citation>
    <scope>NUCLEOTIDE SEQUENCE [LARGE SCALE GENOMIC DNA]</scope>
    <source>
        <strain evidence="6 7">DSM 105074</strain>
    </source>
</reference>
<comment type="similarity">
    <text evidence="1">Belongs to the glycosyl hydrolase 39 family.</text>
</comment>
<accession>A0A840U5Y6</accession>
<feature type="signal peptide" evidence="4">
    <location>
        <begin position="1"/>
        <end position="24"/>
    </location>
</feature>
<evidence type="ECO:0000313" key="7">
    <source>
        <dbReference type="Proteomes" id="UP000557307"/>
    </source>
</evidence>
<feature type="domain" description="Glycosyl hydrolases family 39 N-terminal catalytic" evidence="5">
    <location>
        <begin position="69"/>
        <end position="250"/>
    </location>
</feature>
<keyword evidence="3" id="KW-0326">Glycosidase</keyword>
<dbReference type="InterPro" id="IPR017853">
    <property type="entry name" value="GH"/>
</dbReference>
<evidence type="ECO:0000256" key="2">
    <source>
        <dbReference type="ARBA" id="ARBA00022801"/>
    </source>
</evidence>
<dbReference type="Pfam" id="PF01229">
    <property type="entry name" value="Glyco_hydro_39"/>
    <property type="match status" value="1"/>
</dbReference>
<dbReference type="EMBL" id="JACHGF010000015">
    <property type="protein sequence ID" value="MBB5287239.1"/>
    <property type="molecule type" value="Genomic_DNA"/>
</dbReference>
<keyword evidence="2" id="KW-0378">Hydrolase</keyword>
<evidence type="ECO:0000259" key="5">
    <source>
        <dbReference type="Pfam" id="PF01229"/>
    </source>
</evidence>
<gene>
    <name evidence="6" type="ORF">HNQ92_005402</name>
</gene>
<dbReference type="RefSeq" id="WP_184179142.1">
    <property type="nucleotide sequence ID" value="NZ_JACHGF010000015.1"/>
</dbReference>
<name>A0A840U5Y6_9BACT</name>
<evidence type="ECO:0000256" key="3">
    <source>
        <dbReference type="ARBA" id="ARBA00023295"/>
    </source>
</evidence>
<evidence type="ECO:0000256" key="4">
    <source>
        <dbReference type="SAM" id="SignalP"/>
    </source>
</evidence>
<dbReference type="SUPFAM" id="SSF51445">
    <property type="entry name" value="(Trans)glycosidases"/>
    <property type="match status" value="1"/>
</dbReference>
<dbReference type="InterPro" id="IPR049166">
    <property type="entry name" value="GH39_cat"/>
</dbReference>
<keyword evidence="7" id="KW-1185">Reference proteome</keyword>
<evidence type="ECO:0000313" key="6">
    <source>
        <dbReference type="EMBL" id="MBB5287239.1"/>
    </source>
</evidence>
<evidence type="ECO:0000256" key="1">
    <source>
        <dbReference type="ARBA" id="ARBA00008875"/>
    </source>
</evidence>
<organism evidence="6 7">
    <name type="scientific">Rhabdobacter roseus</name>
    <dbReference type="NCBI Taxonomy" id="1655419"/>
    <lineage>
        <taxon>Bacteria</taxon>
        <taxon>Pseudomonadati</taxon>
        <taxon>Bacteroidota</taxon>
        <taxon>Cytophagia</taxon>
        <taxon>Cytophagales</taxon>
        <taxon>Cytophagaceae</taxon>
        <taxon>Rhabdobacter</taxon>
    </lineage>
</organism>
<dbReference type="PANTHER" id="PTHR12631">
    <property type="entry name" value="ALPHA-L-IDURONIDASE"/>
    <property type="match status" value="1"/>
</dbReference>
<dbReference type="Gene3D" id="3.20.20.80">
    <property type="entry name" value="Glycosidases"/>
    <property type="match status" value="1"/>
</dbReference>
<keyword evidence="4" id="KW-0732">Signal</keyword>
<protein>
    <recommendedName>
        <fullName evidence="5">Glycosyl hydrolases family 39 N-terminal catalytic domain-containing protein</fullName>
    </recommendedName>
</protein>
<feature type="chain" id="PRO_5032596655" description="Glycosyl hydrolases family 39 N-terminal catalytic domain-containing protein" evidence="4">
    <location>
        <begin position="25"/>
        <end position="484"/>
    </location>
</feature>
<dbReference type="GO" id="GO:0004553">
    <property type="term" value="F:hydrolase activity, hydrolyzing O-glycosyl compounds"/>
    <property type="evidence" value="ECO:0007669"/>
    <property type="project" value="TreeGrafter"/>
</dbReference>
<proteinExistence type="inferred from homology"/>
<dbReference type="Proteomes" id="UP000557307">
    <property type="component" value="Unassembled WGS sequence"/>
</dbReference>
<dbReference type="InterPro" id="IPR051923">
    <property type="entry name" value="Glycosyl_Hydrolase_39"/>
</dbReference>
<comment type="caution">
    <text evidence="6">The sequence shown here is derived from an EMBL/GenBank/DDBJ whole genome shotgun (WGS) entry which is preliminary data.</text>
</comment>
<sequence length="484" mass="54394">MRTKIGLKSTLWGILGLVGTSALAQLPAAPEGLRELGSVKPRSTKEIKASSWSIGGETMDRDYTDYQSYKHYLEPLGAKRIRLQGGWAKCEKVKAEGRPDQYDFAWLDAVIPDAYARGVAPWVELSYGNPIYEGGGEPKLAGRIPTSPEALTAWDNWVRAMVERYQGQVTEWEIWNEPDLNPKNTGQEFADFYIRTAKIIRSVQPKARLLALGIAGVPRLEFLEPFLERLKEQNALDFIDVLTYHGYAPNPDTSYPKIEEMRQFVWKYNPKVEFMQGENGAPSTPSAVTIGALRQFDWSELSQAKWDLRRMLGDHGRGIATNLFTISDIHYAAGDHMVGVNTKGILKTNPDKTIERPKLAYKAAQHVFTIFDADLEAQLDQVPTTNQEKQSAFAYKHKKSGQTAVTLWNHEARPAETFTPQPTQVTVQGSFKKPVYVDLISGKVYEVPKANWKKSGNSYTFTNIPVADYPVLLADESLVYLTQK</sequence>
<dbReference type="PANTHER" id="PTHR12631:SF10">
    <property type="entry name" value="BETA-XYLOSIDASE-LIKE PROTEIN-RELATED"/>
    <property type="match status" value="1"/>
</dbReference>